<feature type="compositionally biased region" description="Low complexity" evidence="1">
    <location>
        <begin position="63"/>
        <end position="84"/>
    </location>
</feature>
<dbReference type="Proteomes" id="UP001179647">
    <property type="component" value="Chromosome"/>
</dbReference>
<dbReference type="PROSITE" id="PS51257">
    <property type="entry name" value="PROKAR_LIPOPROTEIN"/>
    <property type="match status" value="1"/>
</dbReference>
<keyword evidence="2" id="KW-0732">Signal</keyword>
<dbReference type="EMBL" id="CP110232">
    <property type="protein sequence ID" value="WEG72452.1"/>
    <property type="molecule type" value="Genomic_DNA"/>
</dbReference>
<evidence type="ECO:0008006" key="5">
    <source>
        <dbReference type="Google" id="ProtNLM"/>
    </source>
</evidence>
<organism evidence="3 4">
    <name type="scientific">Vagococcus intermedius</name>
    <dbReference type="NCBI Taxonomy" id="2991418"/>
    <lineage>
        <taxon>Bacteria</taxon>
        <taxon>Bacillati</taxon>
        <taxon>Bacillota</taxon>
        <taxon>Bacilli</taxon>
        <taxon>Lactobacillales</taxon>
        <taxon>Enterococcaceae</taxon>
        <taxon>Vagococcus</taxon>
    </lineage>
</organism>
<dbReference type="RefSeq" id="WP_275468255.1">
    <property type="nucleotide sequence ID" value="NZ_CP110232.1"/>
</dbReference>
<feature type="compositionally biased region" description="Basic and acidic residues" evidence="1">
    <location>
        <begin position="23"/>
        <end position="43"/>
    </location>
</feature>
<reference evidence="3" key="1">
    <citation type="submission" date="2022-10" db="EMBL/GenBank/DDBJ databases">
        <title>Vagococcus sp. isolated from poultry meat.</title>
        <authorList>
            <person name="Johansson P."/>
            <person name="Bjorkroth J."/>
        </authorList>
    </citation>
    <scope>NUCLEOTIDE SEQUENCE</scope>
    <source>
        <strain evidence="3">STAA11</strain>
    </source>
</reference>
<evidence type="ECO:0000313" key="4">
    <source>
        <dbReference type="Proteomes" id="UP001179647"/>
    </source>
</evidence>
<gene>
    <name evidence="3" type="ORF">OL234_05555</name>
</gene>
<dbReference type="AlphaFoldDB" id="A0AAF0I8E4"/>
<keyword evidence="4" id="KW-1185">Reference proteome</keyword>
<evidence type="ECO:0000313" key="3">
    <source>
        <dbReference type="EMBL" id="WEG72452.1"/>
    </source>
</evidence>
<sequence>MKKHSIFPVILISSLFLVACGKKEQETEPIKTDKIELPEKEHSTSPNKANAKKTDNSKKNEKTTTSTEQNNKTKASTNTNKSNAISTEQKDESDYADKPVHIDTLSEEIEATPSSQTTSPTNNNNIIESPQNDWEQENNTTLEIAPTETIHSAEYDSHSASETMPYYGENEEVDTQMSEYHVPYDVETNQYLEVPMDESSVSFRQAWINDQIEWAKEKGYDTQSFSD</sequence>
<evidence type="ECO:0000256" key="1">
    <source>
        <dbReference type="SAM" id="MobiDB-lite"/>
    </source>
</evidence>
<dbReference type="KEGG" id="vie:OL234_05555"/>
<feature type="region of interest" description="Disordered" evidence="1">
    <location>
        <begin position="23"/>
        <end position="141"/>
    </location>
</feature>
<accession>A0AAF0I8E4</accession>
<proteinExistence type="predicted"/>
<name>A0AAF0I8E4_9ENTE</name>
<evidence type="ECO:0000256" key="2">
    <source>
        <dbReference type="SAM" id="SignalP"/>
    </source>
</evidence>
<feature type="compositionally biased region" description="Basic and acidic residues" evidence="1">
    <location>
        <begin position="52"/>
        <end position="62"/>
    </location>
</feature>
<feature type="compositionally biased region" description="Polar residues" evidence="1">
    <location>
        <begin position="131"/>
        <end position="141"/>
    </location>
</feature>
<feature type="signal peptide" evidence="2">
    <location>
        <begin position="1"/>
        <end position="19"/>
    </location>
</feature>
<feature type="compositionally biased region" description="Basic and acidic residues" evidence="1">
    <location>
        <begin position="88"/>
        <end position="101"/>
    </location>
</feature>
<feature type="compositionally biased region" description="Low complexity" evidence="1">
    <location>
        <begin position="112"/>
        <end position="130"/>
    </location>
</feature>
<protein>
    <recommendedName>
        <fullName evidence="5">Lipoprotein</fullName>
    </recommendedName>
</protein>
<feature type="chain" id="PRO_5041954450" description="Lipoprotein" evidence="2">
    <location>
        <begin position="20"/>
        <end position="227"/>
    </location>
</feature>